<dbReference type="EMBL" id="QGTJ01000008">
    <property type="protein sequence ID" value="PWV60087.1"/>
    <property type="molecule type" value="Genomic_DNA"/>
</dbReference>
<dbReference type="AlphaFoldDB" id="A0A317MXR0"/>
<feature type="signal peptide" evidence="1">
    <location>
        <begin position="1"/>
        <end position="18"/>
    </location>
</feature>
<sequence>MRSLVAVPLLILATVAAAEERPLYSAQDSLRRAQVGTFSARLAPPVRVQETARGAALQFERMECRPDPSRPLERAIICTPTEPEKVK</sequence>
<reference evidence="2 3" key="1">
    <citation type="submission" date="2018-05" db="EMBL/GenBank/DDBJ databases">
        <title>Genomic Encyclopedia of Type Strains, Phase IV (KMG-IV): sequencing the most valuable type-strain genomes for metagenomic binning, comparative biology and taxonomic classification.</title>
        <authorList>
            <person name="Goeker M."/>
        </authorList>
    </citation>
    <scope>NUCLEOTIDE SEQUENCE [LARGE SCALE GENOMIC DNA]</scope>
    <source>
        <strain evidence="2 3">DSM 23606</strain>
    </source>
</reference>
<evidence type="ECO:0000256" key="1">
    <source>
        <dbReference type="SAM" id="SignalP"/>
    </source>
</evidence>
<keyword evidence="1" id="KW-0732">Signal</keyword>
<dbReference type="Proteomes" id="UP000246569">
    <property type="component" value="Unassembled WGS sequence"/>
</dbReference>
<feature type="chain" id="PRO_5016255254" description="UrcA family protein" evidence="1">
    <location>
        <begin position="19"/>
        <end position="87"/>
    </location>
</feature>
<comment type="caution">
    <text evidence="2">The sequence shown here is derived from an EMBL/GenBank/DDBJ whole genome shotgun (WGS) entry which is preliminary data.</text>
</comment>
<protein>
    <recommendedName>
        <fullName evidence="4">UrcA family protein</fullName>
    </recommendedName>
</protein>
<organism evidence="2 3">
    <name type="scientific">Plasticicumulans acidivorans</name>
    <dbReference type="NCBI Taxonomy" id="886464"/>
    <lineage>
        <taxon>Bacteria</taxon>
        <taxon>Pseudomonadati</taxon>
        <taxon>Pseudomonadota</taxon>
        <taxon>Gammaproteobacteria</taxon>
        <taxon>Candidatus Competibacteraceae</taxon>
        <taxon>Plasticicumulans</taxon>
    </lineage>
</organism>
<dbReference type="OrthoDB" id="9958168at2"/>
<evidence type="ECO:0008006" key="4">
    <source>
        <dbReference type="Google" id="ProtNLM"/>
    </source>
</evidence>
<keyword evidence="3" id="KW-1185">Reference proteome</keyword>
<accession>A0A317MXR0</accession>
<gene>
    <name evidence="2" type="ORF">C7443_10816</name>
</gene>
<name>A0A317MXR0_9GAMM</name>
<evidence type="ECO:0000313" key="2">
    <source>
        <dbReference type="EMBL" id="PWV60087.1"/>
    </source>
</evidence>
<proteinExistence type="predicted"/>
<evidence type="ECO:0000313" key="3">
    <source>
        <dbReference type="Proteomes" id="UP000246569"/>
    </source>
</evidence>